<evidence type="ECO:0000256" key="4">
    <source>
        <dbReference type="SAM" id="SignalP"/>
    </source>
</evidence>
<reference evidence="6 7" key="1">
    <citation type="submission" date="2014-01" db="EMBL/GenBank/DDBJ databases">
        <title>Genome sequence determination for a cystic fibrosis isolate, Inquilinus limosus.</title>
        <authorList>
            <person name="Pino M."/>
            <person name="Di Conza J."/>
            <person name="Gutkind G."/>
        </authorList>
    </citation>
    <scope>NUCLEOTIDE SEQUENCE [LARGE SCALE GENOMIC DNA]</scope>
    <source>
        <strain evidence="6 7">MP06</strain>
    </source>
</reference>
<dbReference type="AlphaFoldDB" id="A0A0A0D968"/>
<evidence type="ECO:0000256" key="3">
    <source>
        <dbReference type="ARBA" id="ARBA00022729"/>
    </source>
</evidence>
<feature type="signal peptide" evidence="4">
    <location>
        <begin position="1"/>
        <end position="22"/>
    </location>
</feature>
<organism evidence="6 7">
    <name type="scientific">Inquilinus limosus MP06</name>
    <dbReference type="NCBI Taxonomy" id="1398085"/>
    <lineage>
        <taxon>Bacteria</taxon>
        <taxon>Pseudomonadati</taxon>
        <taxon>Pseudomonadota</taxon>
        <taxon>Alphaproteobacteria</taxon>
        <taxon>Rhodospirillales</taxon>
        <taxon>Rhodospirillaceae</taxon>
        <taxon>Inquilinus</taxon>
    </lineage>
</organism>
<gene>
    <name evidence="6" type="ORF">P409_10725</name>
</gene>
<dbReference type="GO" id="GO:0015833">
    <property type="term" value="P:peptide transport"/>
    <property type="evidence" value="ECO:0007669"/>
    <property type="project" value="TreeGrafter"/>
</dbReference>
<dbReference type="Gene3D" id="3.90.76.10">
    <property type="entry name" value="Dipeptide-binding Protein, Domain 1"/>
    <property type="match status" value="1"/>
</dbReference>
<dbReference type="Gene3D" id="3.40.190.10">
    <property type="entry name" value="Periplasmic binding protein-like II"/>
    <property type="match status" value="1"/>
</dbReference>
<keyword evidence="3 4" id="KW-0732">Signal</keyword>
<dbReference type="SUPFAM" id="SSF53850">
    <property type="entry name" value="Periplasmic binding protein-like II"/>
    <property type="match status" value="1"/>
</dbReference>
<dbReference type="InterPro" id="IPR039424">
    <property type="entry name" value="SBP_5"/>
</dbReference>
<dbReference type="PANTHER" id="PTHR30290">
    <property type="entry name" value="PERIPLASMIC BINDING COMPONENT OF ABC TRANSPORTER"/>
    <property type="match status" value="1"/>
</dbReference>
<evidence type="ECO:0000259" key="5">
    <source>
        <dbReference type="Pfam" id="PF00496"/>
    </source>
</evidence>
<feature type="chain" id="PRO_5001968304" description="Solute-binding protein family 5 domain-containing protein" evidence="4">
    <location>
        <begin position="23"/>
        <end position="519"/>
    </location>
</feature>
<dbReference type="GO" id="GO:0043190">
    <property type="term" value="C:ATP-binding cassette (ABC) transporter complex"/>
    <property type="evidence" value="ECO:0007669"/>
    <property type="project" value="InterPro"/>
</dbReference>
<feature type="domain" description="Solute-binding protein family 5" evidence="5">
    <location>
        <begin position="72"/>
        <end position="430"/>
    </location>
</feature>
<evidence type="ECO:0000256" key="2">
    <source>
        <dbReference type="ARBA" id="ARBA00005695"/>
    </source>
</evidence>
<comment type="subcellular location">
    <subcellularLocation>
        <location evidence="1">Periplasm</location>
    </subcellularLocation>
</comment>
<name>A0A0A0D968_9PROT</name>
<dbReference type="EMBL" id="JANX01000099">
    <property type="protein sequence ID" value="KGM34348.1"/>
    <property type="molecule type" value="Genomic_DNA"/>
</dbReference>
<sequence>MTAMRRLAFALLLAALPGAAAAEDPRPTPLLSIALNADIRSSNPGVQRDFNSDVVLQHVTEGLVALREDQTPAPMLAESVEVSPDGTAYTFRLRDGITFHDGRTLTSAEVAWSWKRYLDPATQWQCLDRFDGRSGPKVLAVETPDPRTVVFRIDRRSALFLVNMATIQCGAAVLSPSSLGPDGAWVKPVGTGPYVFADWQKNRYLELTRFPGYKPLPGDRDGAAGGKQAFAETLRFVVIPDRSVMNAALLSGQVDIVPDVGATEIEAMKAAGAQVTVTPTLSWAVMLLQTRDPLLSDVRVRQALARAVDGKQVAEAASFGLAAPNPSAIAVASAYHDDGDAAWPAFDPAEAAKLLQEAGRAGAAIRIQTNNRPTGQYEAALMIQGLLTSAGIDAQIDTLDWATQLQNYREGKFQASVFTFSGRPDPALAFDSIIGSKDEDPTSQWEDPQAIAWLAEAKTVEDKAGRQAIFDRLHARMAEQVPVIGLFNPVQVTAVGPKVRGYADWAPGTARLWGVWKAE</sequence>
<dbReference type="GO" id="GO:1904680">
    <property type="term" value="F:peptide transmembrane transporter activity"/>
    <property type="evidence" value="ECO:0007669"/>
    <property type="project" value="TreeGrafter"/>
</dbReference>
<dbReference type="PIRSF" id="PIRSF002741">
    <property type="entry name" value="MppA"/>
    <property type="match status" value="1"/>
</dbReference>
<evidence type="ECO:0000313" key="7">
    <source>
        <dbReference type="Proteomes" id="UP000029995"/>
    </source>
</evidence>
<comment type="similarity">
    <text evidence="2">Belongs to the bacterial solute-binding protein 5 family.</text>
</comment>
<protein>
    <recommendedName>
        <fullName evidence="5">Solute-binding protein family 5 domain-containing protein</fullName>
    </recommendedName>
</protein>
<dbReference type="OrthoDB" id="9803988at2"/>
<comment type="caution">
    <text evidence="6">The sequence shown here is derived from an EMBL/GenBank/DDBJ whole genome shotgun (WGS) entry which is preliminary data.</text>
</comment>
<proteinExistence type="inferred from homology"/>
<dbReference type="InterPro" id="IPR000914">
    <property type="entry name" value="SBP_5_dom"/>
</dbReference>
<evidence type="ECO:0000256" key="1">
    <source>
        <dbReference type="ARBA" id="ARBA00004418"/>
    </source>
</evidence>
<dbReference type="InterPro" id="IPR030678">
    <property type="entry name" value="Peptide/Ni-bd"/>
</dbReference>
<dbReference type="Gene3D" id="3.10.105.10">
    <property type="entry name" value="Dipeptide-binding Protein, Domain 3"/>
    <property type="match status" value="1"/>
</dbReference>
<dbReference type="Pfam" id="PF00496">
    <property type="entry name" value="SBP_bac_5"/>
    <property type="match status" value="1"/>
</dbReference>
<evidence type="ECO:0000313" key="6">
    <source>
        <dbReference type="EMBL" id="KGM34348.1"/>
    </source>
</evidence>
<dbReference type="GO" id="GO:0030288">
    <property type="term" value="C:outer membrane-bounded periplasmic space"/>
    <property type="evidence" value="ECO:0007669"/>
    <property type="project" value="UniProtKB-ARBA"/>
</dbReference>
<dbReference type="PANTHER" id="PTHR30290:SF38">
    <property type="entry name" value="D,D-DIPEPTIDE-BINDING PERIPLASMIC PROTEIN DDPA-RELATED"/>
    <property type="match status" value="1"/>
</dbReference>
<accession>A0A0A0D968</accession>
<dbReference type="Proteomes" id="UP000029995">
    <property type="component" value="Unassembled WGS sequence"/>
</dbReference>